<dbReference type="InterPro" id="IPR011050">
    <property type="entry name" value="Pectin_lyase_fold/virulence"/>
</dbReference>
<dbReference type="Proteomes" id="UP000594262">
    <property type="component" value="Unplaced"/>
</dbReference>
<keyword evidence="1" id="KW-1133">Transmembrane helix</keyword>
<dbReference type="OrthoDB" id="5970941at2759"/>
<feature type="transmembrane region" description="Helical" evidence="1">
    <location>
        <begin position="913"/>
        <end position="942"/>
    </location>
</feature>
<dbReference type="EnsemblMetazoa" id="CLYHEMT002397.1">
    <property type="protein sequence ID" value="CLYHEMP002397.1"/>
    <property type="gene ID" value="CLYHEMG002397"/>
</dbReference>
<organism evidence="2 3">
    <name type="scientific">Clytia hemisphaerica</name>
    <dbReference type="NCBI Taxonomy" id="252671"/>
    <lineage>
        <taxon>Eukaryota</taxon>
        <taxon>Metazoa</taxon>
        <taxon>Cnidaria</taxon>
        <taxon>Hydrozoa</taxon>
        <taxon>Hydroidolina</taxon>
        <taxon>Leptothecata</taxon>
        <taxon>Obeliida</taxon>
        <taxon>Clytiidae</taxon>
        <taxon>Clytia</taxon>
    </lineage>
</organism>
<feature type="transmembrane region" description="Helical" evidence="1">
    <location>
        <begin position="845"/>
        <end position="861"/>
    </location>
</feature>
<protein>
    <submittedName>
        <fullName evidence="2">Uncharacterized protein</fullName>
    </submittedName>
</protein>
<sequence length="1028" mass="117976">MMRMKNEKNAFVIFYIICSVMGSLQKDIHISRDSTSQDVTGCGNISKPCQSIPYALQLCLDGDNILLDSRFKYVLNEAMCIQKALQMNIYRPDKKRVNHFTTIQFDGDLDSLVEIYDNVSFTDISFSHQNYNSKLKTIFDIHNRTMVLQTLFCQITVNSTNDLDEISTNYTLFKISTPHNPVIIFDNTYFIRNQAQQTSYHISAPLIAREELSTGIHFIACSFNNLHININSGEFMGKTLVSIKYTIFNRTQFEINGFNVEIYAAFSIKSALHINNNNLNNNKMTVFIWDSSFIGSYGLSSTHQFMLEIVSNYNRDSEVEIVNCIFKNGDSGCVYLNSVKALLTNSTFNNNTMMAGIYSMIREISAGVTSFAGKLNIVDCSFRGNSVSSNQVSSIYARPMEQFGFEMIKTEIYSEHWQNSIEDIPVIVVPLQFPSNITLQKMNITCQKGQNLEILESPRRSFDTYLKISCKSCRETRYNALDKSSILWDDTKNISKTHKVECFKCPYQAYCVGNGSIRSNGNYWGKSNLEGYVDFYLCPPNYCCPNLNKCHSFDTCQEGRKGRLCGDCLENHAISIFSQNRCVRFRQCDSQGLFILGYCISVLLICLFLLYNTDLWKFLKNLATRKKTRRENSQNEETTSTENEHPYLLLQDENTAILQQQQTSSSFSGIIKITFFFYQTASILRIVSSAKEAYHMPHFISIIISFFNIRIDIKSDASEFNICPLNTSNPIIIELIKSSLPLISQVALLLLLFAPFRTSFHRRLKGAYVNLLLLGYMSIAVFCFHTVNCIEIDGENYLYTRASVKCFQPMQKAILGIICLWIIPFPLVLYFGCRKLRVHKITPNEFLFMLTIPVSSVYYLVMRPCLCQSNYIDLKPENLDDAAHMLSILNEPFHENKDGFQLMWEPILIARRLVLAAVTTFIISQMTKLYVTSLLLVLFTIHDYIAKPFNQKKLNFTQITSMLVLILLAMVNLFWAYCNDSNLIGKDASFVLGKFLLAFEMVIMCFPFIFAIYILILKCFKYCHRKQE</sequence>
<accession>A0A7M5UQ22</accession>
<feature type="transmembrane region" description="Helical" evidence="1">
    <location>
        <begin position="766"/>
        <end position="787"/>
    </location>
</feature>
<feature type="transmembrane region" description="Helical" evidence="1">
    <location>
        <begin position="954"/>
        <end position="975"/>
    </location>
</feature>
<evidence type="ECO:0000313" key="3">
    <source>
        <dbReference type="Proteomes" id="UP000594262"/>
    </source>
</evidence>
<dbReference type="SUPFAM" id="SSF51126">
    <property type="entry name" value="Pectin lyase-like"/>
    <property type="match status" value="1"/>
</dbReference>
<feature type="transmembrane region" description="Helical" evidence="1">
    <location>
        <begin position="813"/>
        <end position="833"/>
    </location>
</feature>
<feature type="transmembrane region" description="Helical" evidence="1">
    <location>
        <begin position="592"/>
        <end position="611"/>
    </location>
</feature>
<keyword evidence="3" id="KW-1185">Reference proteome</keyword>
<feature type="transmembrane region" description="Helical" evidence="1">
    <location>
        <begin position="693"/>
        <end position="711"/>
    </location>
</feature>
<feature type="transmembrane region" description="Helical" evidence="1">
    <location>
        <begin position="731"/>
        <end position="754"/>
    </location>
</feature>
<keyword evidence="1" id="KW-0812">Transmembrane</keyword>
<evidence type="ECO:0000256" key="1">
    <source>
        <dbReference type="SAM" id="Phobius"/>
    </source>
</evidence>
<evidence type="ECO:0000313" key="2">
    <source>
        <dbReference type="EnsemblMetazoa" id="CLYHEMP002397.1"/>
    </source>
</evidence>
<reference evidence="2" key="1">
    <citation type="submission" date="2021-01" db="UniProtKB">
        <authorList>
            <consortium name="EnsemblMetazoa"/>
        </authorList>
    </citation>
    <scope>IDENTIFICATION</scope>
</reference>
<name>A0A7M5UQ22_9CNID</name>
<proteinExistence type="predicted"/>
<feature type="transmembrane region" description="Helical" evidence="1">
    <location>
        <begin position="995"/>
        <end position="1016"/>
    </location>
</feature>
<dbReference type="AlphaFoldDB" id="A0A7M5UQ22"/>
<keyword evidence="1" id="KW-0472">Membrane</keyword>